<dbReference type="EMBL" id="BGZK01002569">
    <property type="protein sequence ID" value="GBP94974.1"/>
    <property type="molecule type" value="Genomic_DNA"/>
</dbReference>
<accession>A0A4C2A6Z3</accession>
<protein>
    <submittedName>
        <fullName evidence="1">Uncharacterized protein</fullName>
    </submittedName>
</protein>
<organism evidence="1 2">
    <name type="scientific">Eumeta variegata</name>
    <name type="common">Bagworm moth</name>
    <name type="synonym">Eumeta japonica</name>
    <dbReference type="NCBI Taxonomy" id="151549"/>
    <lineage>
        <taxon>Eukaryota</taxon>
        <taxon>Metazoa</taxon>
        <taxon>Ecdysozoa</taxon>
        <taxon>Arthropoda</taxon>
        <taxon>Hexapoda</taxon>
        <taxon>Insecta</taxon>
        <taxon>Pterygota</taxon>
        <taxon>Neoptera</taxon>
        <taxon>Endopterygota</taxon>
        <taxon>Lepidoptera</taxon>
        <taxon>Glossata</taxon>
        <taxon>Ditrysia</taxon>
        <taxon>Tineoidea</taxon>
        <taxon>Psychidae</taxon>
        <taxon>Oiketicinae</taxon>
        <taxon>Eumeta</taxon>
    </lineage>
</organism>
<sequence length="81" mass="8785">MEAPAAGARPGRCRFMVCLTALISRPLIGRGPDERGVDDNGNAIRLSAGRRALIRHGLAALTSPRRVQVFRLDSDLCTRKS</sequence>
<keyword evidence="2" id="KW-1185">Reference proteome</keyword>
<evidence type="ECO:0000313" key="2">
    <source>
        <dbReference type="Proteomes" id="UP000299102"/>
    </source>
</evidence>
<reference evidence="1 2" key="1">
    <citation type="journal article" date="2019" name="Commun. Biol.">
        <title>The bagworm genome reveals a unique fibroin gene that provides high tensile strength.</title>
        <authorList>
            <person name="Kono N."/>
            <person name="Nakamura H."/>
            <person name="Ohtoshi R."/>
            <person name="Tomita M."/>
            <person name="Numata K."/>
            <person name="Arakawa K."/>
        </authorList>
    </citation>
    <scope>NUCLEOTIDE SEQUENCE [LARGE SCALE GENOMIC DNA]</scope>
</reference>
<comment type="caution">
    <text evidence="1">The sequence shown here is derived from an EMBL/GenBank/DDBJ whole genome shotgun (WGS) entry which is preliminary data.</text>
</comment>
<dbReference type="AlphaFoldDB" id="A0A4C2A6Z3"/>
<evidence type="ECO:0000313" key="1">
    <source>
        <dbReference type="EMBL" id="GBP94974.1"/>
    </source>
</evidence>
<name>A0A4C2A6Z3_EUMVA</name>
<gene>
    <name evidence="1" type="ORF">EVAR_99848_1</name>
</gene>
<proteinExistence type="predicted"/>
<dbReference type="Proteomes" id="UP000299102">
    <property type="component" value="Unassembled WGS sequence"/>
</dbReference>